<feature type="region of interest" description="Disordered" evidence="10">
    <location>
        <begin position="1"/>
        <end position="24"/>
    </location>
</feature>
<evidence type="ECO:0000256" key="4">
    <source>
        <dbReference type="ARBA" id="ARBA00023015"/>
    </source>
</evidence>
<dbReference type="GO" id="GO:0006367">
    <property type="term" value="P:transcription initiation at RNA polymerase II promoter"/>
    <property type="evidence" value="ECO:0007669"/>
    <property type="project" value="InterPro"/>
</dbReference>
<keyword evidence="6" id="KW-0804">Transcription</keyword>
<dbReference type="Pfam" id="PF17683">
    <property type="entry name" value="TFIIF_beta_N"/>
    <property type="match status" value="1"/>
</dbReference>
<keyword evidence="14" id="KW-1185">Reference proteome</keyword>
<feature type="domain" description="TFIIF beta subunit N-terminal" evidence="12">
    <location>
        <begin position="46"/>
        <end position="194"/>
    </location>
</feature>
<dbReference type="SUPFAM" id="SSF50916">
    <property type="entry name" value="Rap30/74 interaction domains"/>
    <property type="match status" value="1"/>
</dbReference>
<sequence length="354" mass="39446">MNGIKADPDVKMDPDALTPSGGGGFMDDDFYEDTGEMIVDRSGADKDVWVTRIPDWLYEAVSKWDDIADGNDSDQIQIGEVVAFATTSGIDKAKQMRVFLNDRWRQKSNLPSAFQLEPASVSDTLLGNTYVFTEKDLPGFKGQGYGYGRGGHQGSFGGVQDPKARIQKRTKYKKAIPKQTALIGHATRQYTANPLDTKEYQDFSAARIKQAIQGSHLTTIITKDTDVSDVNNSITLNNRFKNFIKPTTKNKAQQNKAARMARSDLIDVLHSLFDEYQYWPMKAIKQRTKQPEQYLKEVLGDIALLVKSGPFASNWKRQAVFENQRDISKQAEAAAPEGPGDGESEGEDEMEDVV</sequence>
<dbReference type="InterPro" id="IPR040450">
    <property type="entry name" value="TFIIF_beta_HTH"/>
</dbReference>
<dbReference type="Pfam" id="PF02270">
    <property type="entry name" value="TFIIF_beta"/>
    <property type="match status" value="1"/>
</dbReference>
<evidence type="ECO:0000256" key="2">
    <source>
        <dbReference type="ARBA" id="ARBA00009543"/>
    </source>
</evidence>
<feature type="region of interest" description="Disordered" evidence="10">
    <location>
        <begin position="326"/>
        <end position="354"/>
    </location>
</feature>
<comment type="subcellular location">
    <subcellularLocation>
        <location evidence="1">Nucleus</location>
    </subcellularLocation>
</comment>
<keyword evidence="13" id="KW-0648">Protein biosynthesis</keyword>
<dbReference type="PANTHER" id="PTHR10445">
    <property type="entry name" value="GENERAL TRANSCRIPTION FACTOR IIF SUBUNIT 2"/>
    <property type="match status" value="1"/>
</dbReference>
<dbReference type="CDD" id="cd07980">
    <property type="entry name" value="TFIIF_beta"/>
    <property type="match status" value="1"/>
</dbReference>
<evidence type="ECO:0000313" key="13">
    <source>
        <dbReference type="EMBL" id="RMZ66612.1"/>
    </source>
</evidence>
<keyword evidence="13" id="KW-0396">Initiation factor</keyword>
<dbReference type="InterPro" id="IPR036390">
    <property type="entry name" value="WH_DNA-bd_sf"/>
</dbReference>
<evidence type="ECO:0000256" key="7">
    <source>
        <dbReference type="ARBA" id="ARBA00023242"/>
    </source>
</evidence>
<dbReference type="AlphaFoldDB" id="A0A3M7LWT7"/>
<evidence type="ECO:0000259" key="12">
    <source>
        <dbReference type="Pfam" id="PF17683"/>
    </source>
</evidence>
<evidence type="ECO:0000259" key="11">
    <source>
        <dbReference type="Pfam" id="PF02270"/>
    </source>
</evidence>
<dbReference type="Proteomes" id="UP000265663">
    <property type="component" value="Unassembled WGS sequence"/>
</dbReference>
<dbReference type="SUPFAM" id="SSF46785">
    <property type="entry name" value="Winged helix' DNA-binding domain"/>
    <property type="match status" value="1"/>
</dbReference>
<evidence type="ECO:0000256" key="6">
    <source>
        <dbReference type="ARBA" id="ARBA00023163"/>
    </source>
</evidence>
<feature type="compositionally biased region" description="Basic and acidic residues" evidence="10">
    <location>
        <begin position="1"/>
        <end position="14"/>
    </location>
</feature>
<keyword evidence="5" id="KW-0238">DNA-binding</keyword>
<dbReference type="InterPro" id="IPR003196">
    <property type="entry name" value="TFIIF_beta"/>
</dbReference>
<comment type="similarity">
    <text evidence="2">Belongs to the TFIIF beta subunit family.</text>
</comment>
<evidence type="ECO:0000256" key="3">
    <source>
        <dbReference type="ARBA" id="ARBA00021453"/>
    </source>
</evidence>
<gene>
    <name evidence="13" type="ORF">GMOD_00001965</name>
</gene>
<dbReference type="InterPro" id="IPR036388">
    <property type="entry name" value="WH-like_DNA-bd_sf"/>
</dbReference>
<dbReference type="GO" id="GO:0005674">
    <property type="term" value="C:transcription factor TFIIF complex"/>
    <property type="evidence" value="ECO:0007669"/>
    <property type="project" value="InterPro"/>
</dbReference>
<evidence type="ECO:0000256" key="8">
    <source>
        <dbReference type="ARBA" id="ARBA00081473"/>
    </source>
</evidence>
<dbReference type="PROSITE" id="PS00018">
    <property type="entry name" value="EF_HAND_1"/>
    <property type="match status" value="1"/>
</dbReference>
<feature type="domain" description="TFIIF beta subunit HTH" evidence="11">
    <location>
        <begin position="258"/>
        <end position="316"/>
    </location>
</feature>
<keyword evidence="4" id="KW-0805">Transcription regulation</keyword>
<accession>A0A3M7LWT7</accession>
<dbReference type="InterPro" id="IPR040504">
    <property type="entry name" value="TFIIF_beta_N"/>
</dbReference>
<evidence type="ECO:0000256" key="1">
    <source>
        <dbReference type="ARBA" id="ARBA00004123"/>
    </source>
</evidence>
<organism evidence="13 14">
    <name type="scientific">Pyrenophora seminiperda CCB06</name>
    <dbReference type="NCBI Taxonomy" id="1302712"/>
    <lineage>
        <taxon>Eukaryota</taxon>
        <taxon>Fungi</taxon>
        <taxon>Dikarya</taxon>
        <taxon>Ascomycota</taxon>
        <taxon>Pezizomycotina</taxon>
        <taxon>Dothideomycetes</taxon>
        <taxon>Pleosporomycetidae</taxon>
        <taxon>Pleosporales</taxon>
        <taxon>Pleosporineae</taxon>
        <taxon>Pleosporaceae</taxon>
        <taxon>Pyrenophora</taxon>
    </lineage>
</organism>
<dbReference type="Gene3D" id="1.10.10.10">
    <property type="entry name" value="Winged helix-like DNA-binding domain superfamily/Winged helix DNA-binding domain"/>
    <property type="match status" value="1"/>
</dbReference>
<feature type="compositionally biased region" description="Acidic residues" evidence="10">
    <location>
        <begin position="340"/>
        <end position="354"/>
    </location>
</feature>
<name>A0A3M7LWT7_9PLEO</name>
<evidence type="ECO:0000256" key="9">
    <source>
        <dbReference type="ARBA" id="ARBA00081863"/>
    </source>
</evidence>
<dbReference type="OrthoDB" id="26094at2759"/>
<dbReference type="EMBL" id="KE747809">
    <property type="protein sequence ID" value="RMZ66612.1"/>
    <property type="molecule type" value="Genomic_DNA"/>
</dbReference>
<dbReference type="InterPro" id="IPR018247">
    <property type="entry name" value="EF_Hand_1_Ca_BS"/>
</dbReference>
<evidence type="ECO:0000256" key="5">
    <source>
        <dbReference type="ARBA" id="ARBA00023125"/>
    </source>
</evidence>
<reference evidence="13 14" key="1">
    <citation type="journal article" date="2014" name="PLoS ONE">
        <title>De novo Genome Assembly of the Fungal Plant Pathogen Pyrenophora semeniperda.</title>
        <authorList>
            <person name="Soliai M.M."/>
            <person name="Meyer S.E."/>
            <person name="Udall J.A."/>
            <person name="Elzinga D.E."/>
            <person name="Hermansen R.A."/>
            <person name="Bodily P.M."/>
            <person name="Hart A.A."/>
            <person name="Coleman C.E."/>
        </authorList>
    </citation>
    <scope>NUCLEOTIDE SEQUENCE [LARGE SCALE GENOMIC DNA]</scope>
    <source>
        <strain evidence="13 14">CCB06</strain>
        <tissue evidence="13">Mycelium</tissue>
    </source>
</reference>
<dbReference type="GO" id="GO:0003677">
    <property type="term" value="F:DNA binding"/>
    <property type="evidence" value="ECO:0007669"/>
    <property type="project" value="UniProtKB-KW"/>
</dbReference>
<keyword evidence="7" id="KW-0539">Nucleus</keyword>
<evidence type="ECO:0000313" key="14">
    <source>
        <dbReference type="Proteomes" id="UP000265663"/>
    </source>
</evidence>
<dbReference type="PANTHER" id="PTHR10445:SF0">
    <property type="entry name" value="GENERAL TRANSCRIPTION FACTOR IIF SUBUNIT 2"/>
    <property type="match status" value="1"/>
</dbReference>
<dbReference type="InterPro" id="IPR011039">
    <property type="entry name" value="TFIIF_interaction"/>
</dbReference>
<dbReference type="GO" id="GO:0003743">
    <property type="term" value="F:translation initiation factor activity"/>
    <property type="evidence" value="ECO:0007669"/>
    <property type="project" value="UniProtKB-KW"/>
</dbReference>
<protein>
    <recommendedName>
        <fullName evidence="3">Transcription initiation factor IIF subunit beta</fullName>
    </recommendedName>
    <alternativeName>
        <fullName evidence="9">TFIIF medium subunit</fullName>
    </alternativeName>
    <alternativeName>
        <fullName evidence="8">TFIIF-beta</fullName>
    </alternativeName>
</protein>
<proteinExistence type="inferred from homology"/>
<evidence type="ECO:0000256" key="10">
    <source>
        <dbReference type="SAM" id="MobiDB-lite"/>
    </source>
</evidence>
<dbReference type="FunFam" id="1.10.10.10:FF:000035">
    <property type="entry name" value="General transcription factor IIF subunit 2"/>
    <property type="match status" value="1"/>
</dbReference>